<protein>
    <submittedName>
        <fullName evidence="2">Uncharacterized membrane protein HdeD (DUF308 family)</fullName>
    </submittedName>
</protein>
<sequence>MSATDPTDPLLHEFSLDARQMTRSAINAIRTALGVSGAVALILGIVLLFWPEKTLSVLAIFLGIYFLVAGVMRLGIGIFSRGMRGGSRALNIILGVLLIFAGIVALKNVTAAAVTLVIFAIAFIGVGWIIDGVMALAEAGRAASSGWAIAFGILSIIAGIVVLVLPASSAVFLLFFAAFSLIVLGVIGIVRAFTFGREVLKETDSPAATPRVA</sequence>
<evidence type="ECO:0000313" key="2">
    <source>
        <dbReference type="EMBL" id="NYD73544.1"/>
    </source>
</evidence>
<reference evidence="2 3" key="1">
    <citation type="submission" date="2020-07" db="EMBL/GenBank/DDBJ databases">
        <title>Sequencing the genomes of 1000 actinobacteria strains.</title>
        <authorList>
            <person name="Klenk H.-P."/>
        </authorList>
    </citation>
    <scope>NUCLEOTIDE SEQUENCE [LARGE SCALE GENOMIC DNA]</scope>
    <source>
        <strain evidence="2 3">DSM 23871</strain>
    </source>
</reference>
<dbReference type="RefSeq" id="WP_179455130.1">
    <property type="nucleotide sequence ID" value="NZ_BAAAPX010000001.1"/>
</dbReference>
<feature type="transmembrane region" description="Helical" evidence="1">
    <location>
        <begin position="88"/>
        <end position="106"/>
    </location>
</feature>
<dbReference type="Pfam" id="PF03729">
    <property type="entry name" value="DUF308"/>
    <property type="match status" value="2"/>
</dbReference>
<keyword evidence="3" id="KW-1185">Reference proteome</keyword>
<gene>
    <name evidence="2" type="ORF">BJ963_001063</name>
</gene>
<dbReference type="InterPro" id="IPR052712">
    <property type="entry name" value="Acid_resist_chaperone_HdeD"/>
</dbReference>
<feature type="transmembrane region" description="Helical" evidence="1">
    <location>
        <begin position="56"/>
        <end position="76"/>
    </location>
</feature>
<dbReference type="Proteomes" id="UP000589620">
    <property type="component" value="Unassembled WGS sequence"/>
</dbReference>
<accession>A0A852SY96</accession>
<dbReference type="InterPro" id="IPR005325">
    <property type="entry name" value="DUF308_memb"/>
</dbReference>
<proteinExistence type="predicted"/>
<organism evidence="2 3">
    <name type="scientific">Leifsonia soli</name>
    <dbReference type="NCBI Taxonomy" id="582665"/>
    <lineage>
        <taxon>Bacteria</taxon>
        <taxon>Bacillati</taxon>
        <taxon>Actinomycetota</taxon>
        <taxon>Actinomycetes</taxon>
        <taxon>Micrococcales</taxon>
        <taxon>Microbacteriaceae</taxon>
        <taxon>Leifsonia</taxon>
    </lineage>
</organism>
<feature type="transmembrane region" description="Helical" evidence="1">
    <location>
        <begin position="112"/>
        <end position="134"/>
    </location>
</feature>
<dbReference type="GO" id="GO:0005886">
    <property type="term" value="C:plasma membrane"/>
    <property type="evidence" value="ECO:0007669"/>
    <property type="project" value="TreeGrafter"/>
</dbReference>
<dbReference type="PANTHER" id="PTHR34989">
    <property type="entry name" value="PROTEIN HDED"/>
    <property type="match status" value="1"/>
</dbReference>
<evidence type="ECO:0000256" key="1">
    <source>
        <dbReference type="SAM" id="Phobius"/>
    </source>
</evidence>
<feature type="transmembrane region" description="Helical" evidence="1">
    <location>
        <begin position="28"/>
        <end position="50"/>
    </location>
</feature>
<comment type="caution">
    <text evidence="2">The sequence shown here is derived from an EMBL/GenBank/DDBJ whole genome shotgun (WGS) entry which is preliminary data.</text>
</comment>
<keyword evidence="1" id="KW-0472">Membrane</keyword>
<dbReference type="EMBL" id="JACCBJ010000001">
    <property type="protein sequence ID" value="NYD73544.1"/>
    <property type="molecule type" value="Genomic_DNA"/>
</dbReference>
<feature type="transmembrane region" description="Helical" evidence="1">
    <location>
        <begin position="171"/>
        <end position="193"/>
    </location>
</feature>
<dbReference type="PANTHER" id="PTHR34989:SF1">
    <property type="entry name" value="PROTEIN HDED"/>
    <property type="match status" value="1"/>
</dbReference>
<feature type="transmembrane region" description="Helical" evidence="1">
    <location>
        <begin position="146"/>
        <end position="165"/>
    </location>
</feature>
<keyword evidence="1" id="KW-1133">Transmembrane helix</keyword>
<keyword evidence="1" id="KW-0812">Transmembrane</keyword>
<evidence type="ECO:0000313" key="3">
    <source>
        <dbReference type="Proteomes" id="UP000589620"/>
    </source>
</evidence>
<dbReference type="AlphaFoldDB" id="A0A852SY96"/>
<name>A0A852SY96_9MICO</name>